<keyword evidence="4" id="KW-0288">FMN</keyword>
<dbReference type="SUPFAM" id="SSF51395">
    <property type="entry name" value="FMN-linked oxidoreductases"/>
    <property type="match status" value="1"/>
</dbReference>
<dbReference type="GO" id="GO:0005737">
    <property type="term" value="C:cytoplasm"/>
    <property type="evidence" value="ECO:0007669"/>
    <property type="project" value="InterPro"/>
</dbReference>
<dbReference type="Pfam" id="PF01180">
    <property type="entry name" value="DHO_dh"/>
    <property type="match status" value="1"/>
</dbReference>
<sequence>PNVTDVSEIAQAAEEAGAEALSLINTILGMSIDVETRKPKLGNITGGLSGPAVRPIAVRMVRDVFQKVSLPIIGMGGITCSEDALEFILAGASAVAVGTANFVDPNTALKIIEGIKEYMQRKSVENFEDLIGWLENSV</sequence>
<dbReference type="InterPro" id="IPR050074">
    <property type="entry name" value="DHO_dehydrogenase"/>
</dbReference>
<evidence type="ECO:0000256" key="2">
    <source>
        <dbReference type="ARBA" id="ARBA00004725"/>
    </source>
</evidence>
<keyword evidence="3" id="KW-0285">Flavoprotein</keyword>
<comment type="cofactor">
    <cofactor evidence="1">
        <name>FMN</name>
        <dbReference type="ChEBI" id="CHEBI:58210"/>
    </cofactor>
</comment>
<dbReference type="InterPro" id="IPR005720">
    <property type="entry name" value="Dihydroorotate_DH_cat"/>
</dbReference>
<dbReference type="AlphaFoldDB" id="X1P8K6"/>
<name>X1P8K6_9ZZZZ</name>
<evidence type="ECO:0000256" key="5">
    <source>
        <dbReference type="ARBA" id="ARBA00022975"/>
    </source>
</evidence>
<dbReference type="PANTHER" id="PTHR48109">
    <property type="entry name" value="DIHYDROOROTATE DEHYDROGENASE (QUINONE), MITOCHONDRIAL-RELATED"/>
    <property type="match status" value="1"/>
</dbReference>
<evidence type="ECO:0000256" key="4">
    <source>
        <dbReference type="ARBA" id="ARBA00022643"/>
    </source>
</evidence>
<proteinExistence type="predicted"/>
<comment type="pathway">
    <text evidence="2">Pyrimidine metabolism; UMP biosynthesis via de novo pathway.</text>
</comment>
<organism evidence="8">
    <name type="scientific">marine sediment metagenome</name>
    <dbReference type="NCBI Taxonomy" id="412755"/>
    <lineage>
        <taxon>unclassified sequences</taxon>
        <taxon>metagenomes</taxon>
        <taxon>ecological metagenomes</taxon>
    </lineage>
</organism>
<reference evidence="8" key="1">
    <citation type="journal article" date="2014" name="Front. Microbiol.">
        <title>High frequency of phylogenetically diverse reductive dehalogenase-homologous genes in deep subseafloor sedimentary metagenomes.</title>
        <authorList>
            <person name="Kawai M."/>
            <person name="Futagami T."/>
            <person name="Toyoda A."/>
            <person name="Takaki Y."/>
            <person name="Nishi S."/>
            <person name="Hori S."/>
            <person name="Arai W."/>
            <person name="Tsubouchi T."/>
            <person name="Morono Y."/>
            <person name="Uchiyama I."/>
            <person name="Ito T."/>
            <person name="Fujiyama A."/>
            <person name="Inagaki F."/>
            <person name="Takami H."/>
        </authorList>
    </citation>
    <scope>NUCLEOTIDE SEQUENCE</scope>
    <source>
        <strain evidence="8">Expedition CK06-06</strain>
    </source>
</reference>
<evidence type="ECO:0000256" key="3">
    <source>
        <dbReference type="ARBA" id="ARBA00022630"/>
    </source>
</evidence>
<comment type="caution">
    <text evidence="8">The sequence shown here is derived from an EMBL/GenBank/DDBJ whole genome shotgun (WGS) entry which is preliminary data.</text>
</comment>
<accession>X1P8K6</accession>
<dbReference type="GO" id="GO:0006221">
    <property type="term" value="P:pyrimidine nucleotide biosynthetic process"/>
    <property type="evidence" value="ECO:0007669"/>
    <property type="project" value="UniProtKB-KW"/>
</dbReference>
<dbReference type="GO" id="GO:0004152">
    <property type="term" value="F:dihydroorotate dehydrogenase activity"/>
    <property type="evidence" value="ECO:0007669"/>
    <property type="project" value="TreeGrafter"/>
</dbReference>
<dbReference type="GO" id="GO:0006207">
    <property type="term" value="P:'de novo' pyrimidine nucleobase biosynthetic process"/>
    <property type="evidence" value="ECO:0007669"/>
    <property type="project" value="TreeGrafter"/>
</dbReference>
<gene>
    <name evidence="8" type="ORF">S06H3_58099</name>
</gene>
<feature type="non-terminal residue" evidence="8">
    <location>
        <position position="1"/>
    </location>
</feature>
<evidence type="ECO:0000256" key="1">
    <source>
        <dbReference type="ARBA" id="ARBA00001917"/>
    </source>
</evidence>
<evidence type="ECO:0000313" key="8">
    <source>
        <dbReference type="EMBL" id="GAI52183.1"/>
    </source>
</evidence>
<evidence type="ECO:0000256" key="6">
    <source>
        <dbReference type="ARBA" id="ARBA00023002"/>
    </source>
</evidence>
<dbReference type="PANTHER" id="PTHR48109:SF1">
    <property type="entry name" value="DIHYDROOROTATE DEHYDROGENASE (FUMARATE)"/>
    <property type="match status" value="1"/>
</dbReference>
<dbReference type="InterPro" id="IPR013785">
    <property type="entry name" value="Aldolase_TIM"/>
</dbReference>
<protein>
    <recommendedName>
        <fullName evidence="7">Dihydroorotate dehydrogenase catalytic domain-containing protein</fullName>
    </recommendedName>
</protein>
<keyword evidence="6" id="KW-0560">Oxidoreductase</keyword>
<dbReference type="Gene3D" id="3.20.20.70">
    <property type="entry name" value="Aldolase class I"/>
    <property type="match status" value="1"/>
</dbReference>
<evidence type="ECO:0000259" key="7">
    <source>
        <dbReference type="Pfam" id="PF01180"/>
    </source>
</evidence>
<dbReference type="EMBL" id="BARV01037575">
    <property type="protein sequence ID" value="GAI52183.1"/>
    <property type="molecule type" value="Genomic_DNA"/>
</dbReference>
<keyword evidence="5" id="KW-0665">Pyrimidine biosynthesis</keyword>
<feature type="domain" description="Dihydroorotate dehydrogenase catalytic" evidence="7">
    <location>
        <begin position="1"/>
        <end position="119"/>
    </location>
</feature>